<proteinExistence type="predicted"/>
<keyword evidence="1" id="KW-1133">Transmembrane helix</keyword>
<dbReference type="AlphaFoldDB" id="A0A2P2Q717"/>
<feature type="transmembrane region" description="Helical" evidence="1">
    <location>
        <begin position="15"/>
        <end position="36"/>
    </location>
</feature>
<keyword evidence="1" id="KW-0812">Transmembrane</keyword>
<organism evidence="2">
    <name type="scientific">Rhizophora mucronata</name>
    <name type="common">Asiatic mangrove</name>
    <dbReference type="NCBI Taxonomy" id="61149"/>
    <lineage>
        <taxon>Eukaryota</taxon>
        <taxon>Viridiplantae</taxon>
        <taxon>Streptophyta</taxon>
        <taxon>Embryophyta</taxon>
        <taxon>Tracheophyta</taxon>
        <taxon>Spermatophyta</taxon>
        <taxon>Magnoliopsida</taxon>
        <taxon>eudicotyledons</taxon>
        <taxon>Gunneridae</taxon>
        <taxon>Pentapetalae</taxon>
        <taxon>rosids</taxon>
        <taxon>fabids</taxon>
        <taxon>Malpighiales</taxon>
        <taxon>Rhizophoraceae</taxon>
        <taxon>Rhizophora</taxon>
    </lineage>
</organism>
<evidence type="ECO:0000313" key="2">
    <source>
        <dbReference type="EMBL" id="MBX62754.1"/>
    </source>
</evidence>
<protein>
    <submittedName>
        <fullName evidence="2">Uncharacterized protein</fullName>
    </submittedName>
</protein>
<sequence length="53" mass="6166">MLFSGELLALAFLKYWIHQALCFVHLKIVFPSFLLISIQLHFVQSNLTECREG</sequence>
<evidence type="ECO:0000256" key="1">
    <source>
        <dbReference type="SAM" id="Phobius"/>
    </source>
</evidence>
<keyword evidence="1" id="KW-0472">Membrane</keyword>
<name>A0A2P2Q717_RHIMU</name>
<reference evidence="2" key="1">
    <citation type="submission" date="2018-02" db="EMBL/GenBank/DDBJ databases">
        <title>Rhizophora mucronata_Transcriptome.</title>
        <authorList>
            <person name="Meera S.P."/>
            <person name="Sreeshan A."/>
            <person name="Augustine A."/>
        </authorList>
    </citation>
    <scope>NUCLEOTIDE SEQUENCE</scope>
    <source>
        <tissue evidence="2">Leaf</tissue>
    </source>
</reference>
<dbReference type="EMBL" id="GGEC01082270">
    <property type="protein sequence ID" value="MBX62754.1"/>
    <property type="molecule type" value="Transcribed_RNA"/>
</dbReference>
<accession>A0A2P2Q717</accession>